<organism evidence="7 8">
    <name type="scientific">Thermococcus celer Vu 13 = JCM 8558</name>
    <dbReference type="NCBI Taxonomy" id="1293037"/>
    <lineage>
        <taxon>Archaea</taxon>
        <taxon>Methanobacteriati</taxon>
        <taxon>Methanobacteriota</taxon>
        <taxon>Thermococci</taxon>
        <taxon>Thermococcales</taxon>
        <taxon>Thermococcaceae</taxon>
        <taxon>Thermococcus</taxon>
    </lineage>
</organism>
<dbReference type="InterPro" id="IPR050962">
    <property type="entry name" value="Phosphate-bind_PstS"/>
</dbReference>
<dbReference type="NCBIfam" id="TIGR00975">
    <property type="entry name" value="3a0107s03"/>
    <property type="match status" value="1"/>
</dbReference>
<evidence type="ECO:0000256" key="5">
    <source>
        <dbReference type="SAM" id="MobiDB-lite"/>
    </source>
</evidence>
<dbReference type="EMBL" id="CP014854">
    <property type="protein sequence ID" value="ASI99708.1"/>
    <property type="molecule type" value="Genomic_DNA"/>
</dbReference>
<dbReference type="Gene3D" id="3.40.190.10">
    <property type="entry name" value="Periplasmic binding protein-like II"/>
    <property type="match status" value="2"/>
</dbReference>
<dbReference type="Proteomes" id="UP000197156">
    <property type="component" value="Chromosome"/>
</dbReference>
<dbReference type="PROSITE" id="PS51257">
    <property type="entry name" value="PROKAR_LIPOPROTEIN"/>
    <property type="match status" value="1"/>
</dbReference>
<feature type="domain" description="PBP" evidence="6">
    <location>
        <begin position="44"/>
        <end position="353"/>
    </location>
</feature>
<reference evidence="7 8" key="1">
    <citation type="submission" date="2016-03" db="EMBL/GenBank/DDBJ databases">
        <title>Complete genome sequence of Thermococcus celer.</title>
        <authorList>
            <person name="Oger P.M."/>
        </authorList>
    </citation>
    <scope>NUCLEOTIDE SEQUENCE [LARGE SCALE GENOMIC DNA]</scope>
    <source>
        <strain evidence="7 8">Vu 13</strain>
    </source>
</reference>
<keyword evidence="8" id="KW-1185">Reference proteome</keyword>
<evidence type="ECO:0000259" key="6">
    <source>
        <dbReference type="Pfam" id="PF12849"/>
    </source>
</evidence>
<feature type="compositionally biased region" description="Low complexity" evidence="5">
    <location>
        <begin position="34"/>
        <end position="47"/>
    </location>
</feature>
<evidence type="ECO:0000313" key="7">
    <source>
        <dbReference type="EMBL" id="ASI99708.1"/>
    </source>
</evidence>
<dbReference type="GO" id="GO:0035435">
    <property type="term" value="P:phosphate ion transmembrane transport"/>
    <property type="evidence" value="ECO:0007669"/>
    <property type="project" value="InterPro"/>
</dbReference>
<dbReference type="Pfam" id="PF12849">
    <property type="entry name" value="PBP_like_2"/>
    <property type="match status" value="1"/>
</dbReference>
<dbReference type="GO" id="GO:0042301">
    <property type="term" value="F:phosphate ion binding"/>
    <property type="evidence" value="ECO:0007669"/>
    <property type="project" value="InterPro"/>
</dbReference>
<dbReference type="PIRSF" id="PIRSF002756">
    <property type="entry name" value="PstS"/>
    <property type="match status" value="1"/>
</dbReference>
<keyword evidence="3 4" id="KW-0592">Phosphate transport</keyword>
<evidence type="ECO:0000313" key="8">
    <source>
        <dbReference type="Proteomes" id="UP000197156"/>
    </source>
</evidence>
<dbReference type="InterPro" id="IPR024370">
    <property type="entry name" value="PBP_domain"/>
</dbReference>
<dbReference type="KEGG" id="tce:A3L02_09110"/>
<evidence type="ECO:0000256" key="2">
    <source>
        <dbReference type="ARBA" id="ARBA00022448"/>
    </source>
</evidence>
<dbReference type="PANTHER" id="PTHR42996">
    <property type="entry name" value="PHOSPHATE-BINDING PROTEIN PSTS"/>
    <property type="match status" value="1"/>
</dbReference>
<dbReference type="CDD" id="cd13565">
    <property type="entry name" value="PBP2_PstS"/>
    <property type="match status" value="1"/>
</dbReference>
<evidence type="ECO:0000256" key="3">
    <source>
        <dbReference type="ARBA" id="ARBA00022592"/>
    </source>
</evidence>
<dbReference type="InterPro" id="IPR005673">
    <property type="entry name" value="ABC_phos-bd_PstS"/>
</dbReference>
<dbReference type="RefSeq" id="WP_088863624.1">
    <property type="nucleotide sequence ID" value="NZ_CP014854.1"/>
</dbReference>
<proteinExistence type="inferred from homology"/>
<evidence type="ECO:0000256" key="4">
    <source>
        <dbReference type="PIRNR" id="PIRNR002756"/>
    </source>
</evidence>
<dbReference type="OrthoDB" id="10255at2157"/>
<dbReference type="AlphaFoldDB" id="A0A218P434"/>
<comment type="similarity">
    <text evidence="1 4">Belongs to the PstS family.</text>
</comment>
<protein>
    <recommendedName>
        <fullName evidence="4">Phosphate-binding protein</fullName>
    </recommendedName>
</protein>
<sequence>MKKALAILMVFLLAVSVAVSGCIGSNGNGGAGSPTGSPASTSSSTSSSAEVITLRTTGATFPQYQIQKWINVYMKSHPGVKIEYEGGGSGHGQDAFLKGLTQIGRSDPPVTEATWKKFLQTGDQPLQFPEIVGAVVVAYNVPGVSELKLDGETLAKIFMGEIEYWDDDAIKALNPNANLPHQKIIVVHRSDSSGTTAIFTTYLSLVSKEFAEKVGAGKLVDWPVDKMGRGIGGKGNPGVVQALKSTKYSIAYTELSFAIEDKLNVVALKNKAGNFVKPTDDSIKAAVAGVKSFIPGPTEGYKENLRQLLNAPGEKSYPIVAFTHLLVWENKNGKHYSKEEAKAIKDFLKWVLTEGQKPENLAPGYVGLPPEVAGIGLKAVDMIQEG</sequence>
<dbReference type="GeneID" id="33324921"/>
<dbReference type="SUPFAM" id="SSF53850">
    <property type="entry name" value="Periplasmic binding protein-like II"/>
    <property type="match status" value="1"/>
</dbReference>
<keyword evidence="2 4" id="KW-0813">Transport</keyword>
<accession>A0A218P434</accession>
<dbReference type="PANTHER" id="PTHR42996:SF1">
    <property type="entry name" value="PHOSPHATE-BINDING PROTEIN PSTS"/>
    <property type="match status" value="1"/>
</dbReference>
<dbReference type="GO" id="GO:0043190">
    <property type="term" value="C:ATP-binding cassette (ABC) transporter complex"/>
    <property type="evidence" value="ECO:0007669"/>
    <property type="project" value="InterPro"/>
</dbReference>
<gene>
    <name evidence="7" type="ORF">A3L02_09110</name>
</gene>
<evidence type="ECO:0000256" key="1">
    <source>
        <dbReference type="ARBA" id="ARBA00008725"/>
    </source>
</evidence>
<name>A0A218P434_THECE</name>
<feature type="region of interest" description="Disordered" evidence="5">
    <location>
        <begin position="26"/>
        <end position="47"/>
    </location>
</feature>